<feature type="domain" description="PGG" evidence="3">
    <location>
        <begin position="2206"/>
        <end position="2317"/>
    </location>
</feature>
<feature type="transmembrane region" description="Helical" evidence="2">
    <location>
        <begin position="944"/>
        <end position="964"/>
    </location>
</feature>
<organism evidence="4 5">
    <name type="scientific">Cynara cardunculus var. scolymus</name>
    <name type="common">Globe artichoke</name>
    <name type="synonym">Cynara scolymus</name>
    <dbReference type="NCBI Taxonomy" id="59895"/>
    <lineage>
        <taxon>Eukaryota</taxon>
        <taxon>Viridiplantae</taxon>
        <taxon>Streptophyta</taxon>
        <taxon>Embryophyta</taxon>
        <taxon>Tracheophyta</taxon>
        <taxon>Spermatophyta</taxon>
        <taxon>Magnoliopsida</taxon>
        <taxon>eudicotyledons</taxon>
        <taxon>Gunneridae</taxon>
        <taxon>Pentapetalae</taxon>
        <taxon>asterids</taxon>
        <taxon>campanulids</taxon>
        <taxon>Asterales</taxon>
        <taxon>Asteraceae</taxon>
        <taxon>Carduoideae</taxon>
        <taxon>Cardueae</taxon>
        <taxon>Carduinae</taxon>
        <taxon>Cynara</taxon>
    </lineage>
</organism>
<keyword evidence="2" id="KW-0472">Membrane</keyword>
<feature type="domain" description="PGG" evidence="3">
    <location>
        <begin position="938"/>
        <end position="1048"/>
    </location>
</feature>
<sequence length="3576" mass="400913">MTKYDYVISDLPIYKAALLDDWDSVSQILEQDPELMTKQITYWWETPLIIAVGTNRSHRFVQKLVERIVAVGASDKLFVTSYGGNSPLHYAAKVGNTIDAKLLVAQNLDMTRVPNPYGNTPLKLAAWHGNKETLQYLLTVTRDLLPGEEGTSPYTGVAGGDLITLTIMAGFYVIPAVKKSEGATKVNMFLSIFSKFTAGFWSALQYVAPPIKNIHDIKVNNIQSSLLVNGICKIVIEKVDHDTAWKILGSAITTAVTYGTHELIEECILTYPGIIWYDVGGFYLFLAAIKQRQERVYNLVHQMSGHRVFAATQLDGEENENALHIAAKLAPPHRLNVVTGAALQMQRELQWFQEVEKFIEPSYKEALNKSGKTPRMVFTDAHKELLVEGQQWMKDTASSCTVVAALIVTMAFAAAFTLPGGNNDDGKPLFLDRGTFMLFIVSDAIALFSSSTSVLMFLGILTSRYAESDFLYALPKRMTIGLLSLFLSLATTMIAFSATIALVLRDKVDGKEDENTLHLAAKITPPHRLKDAASQMQRELQMVQDIQTHSIKKMSSNSHVIACLPIHQAALNNKWESVKPIFEQDPGLMTKQINCRGETPLMIAVGTNRSHDFVKQLVDLIVAVGDADKLFLESDLGDNPLHRAAKIGNTTDARVLVELNQGKTLVPNKDGHTPLNLAAFHGNKRTLRYLLTVTMDQVFEEEGSSPYTGVAGGDLIALTIQSGFLDVALEIIARHPNIALEKDGRERTALEVLAPSIKDIYDIKVKHHQSKLLTKHMCEKVIEKGDHDITWKILGSSTYTAVQHGTVEVIEECVSTYPDIIWYTGSNEGFHLSLEAITQRQEQVYEILSQSSVHKVSQATLIDKETRENSLHKAAKLAPPHRLNIVTGAALQMQRELQWFKEVENFIDPLRKKASNKDGKSPKTLFIEEHKDLLKEAKEWMKDASASCTVVAALIVTMAFAGAFTVPGGNKDDGKPLFVDKATFMLFIVSDAIALFSSTASVLMFLGILMARFAEDDFLYALPKRMTIGLVSLFTSLAATMIAFSATLGLVLEDKVPWIAAPLVRSWILNLDISMNLTKMSYEYKDTYLLIYRAVFTDDWNFVSKTFEEFPDQRTEPINRQLETPLMIAVATGRSHDFVKRLLSSLSTTDGSIASALDATNNQGETVLHYAAMIGNMKDAELLVRYSGSNLERFVATNYINGSTPLSYASWHGRKNKMLEFFFSKMGVLNTPTITWELPTQRSVSGNLLIPAIEAEFLASPITNIYDMKITHRQVKQLVKHLCTTLVQKKNEDTIWAILGSNIFSAVEFGNYEVIEECILAYPSIIWATFFDAHLFHLAIGQRQEKIYNLVYQMSSYKAFIANHVDHKTGENALHMAAKLAPPHRLNIIKGAALQMQRELQWFKEIETNFVQPAYKNVYNNENKTPRMVFTDAHKDLLKEGQEWMKNMASSSTVVATLIVTMAFSVAFAVPGGNKNEGNPVYLDRGAFMLFIISDAIALFSSATLVLMFLGILTSRYAEDDFLYMLPKRMTIGLVFLFLSLAATLVAFSATLSLMLQDKVTWIAAPLLVVTSIPVGLFGVLQFPLLRRHDQYAVWAILQSTIFRAIESGISEVIEECILAYPSIIWASDGFYLFHSAISQRQEKIYNLVYQMSSYKTFIASHVNHDTKENALHIAAKLSPPHRLNIINGAALQMQRELQWFKEIETNLVQPACKNAYNKAGKTPRMVFTDAHKDLLKEGQEWMKETASSSTVVATLMVTMAFVVAFAVPGGNKNEGSPVYLDRGAFTLFVISDAIALFSSATSVLMFLGILTSRYAADDFLYTLPKRMTIGLVFLFLSLAATLVAFSATLSLVLQDKVTWIAAPLLVITSIPVGLFGVLQFPLLIKLHTDLLIYKAVFDDNWNSVRNIFQEHPDLRTKPINSRLETPLMIAVGTDRSHDFVKNLLSSLSSDDLIRVALAEEDKEGDTALHHAAQIGNMIDATLLLSYSCKPETILHKNNVGGTPLLFASWLGRKNDMLEFLFSKLGVLNPPPSGIPNESLVHGDLLSPAIEGEFLVLPDESDQSMPDEKKGQQYVQDEVATEFFCSKSTSKVWFKRILQYLAISQRREKIYNLVYQMSSYKAFIASHVNHDTKENALHIAAKLAPARRLNIINGAALQMQRELQWFKEIETNFVQPACKNAYNKEGKTPRMVFTDAHKDLLKEGQEWMKDTASSSTVVATLIVTMAFAVAFAVPGGNKNEGNPVYLDRGAFMLFIISDAIALFSSATSVLMFLGILTSRYAADDFLYTLPKRMTIGLVFLFLSLAATLVAFSATLSLVLQDKVTWIAAPLLVITSIPVGLFGVLQFPLLIKLSQEIDIKIYNAVIRDKWDFVSKIFQEKPELQIKPISWRLETPLMIAVGTNQSHDFVRNLLQSLNNDHDLINCAMEAKNDEGDTALHYATKVGNMIDAILLLTYSSKPEEMALQKNRDGTTALLYAARCGRKKEMLVYLYSLTSVFLNPLNSRNPTRTLFLGPLLTNAIDAGFLDVALNLVEAYSKGVLGGTLYDSQKSLSVLAGKPELFYSGKKLGFWRRLIYNSLHVDEKRSKLMTPVDEKTTSKRYAHDMETAYTAKEFSNYNYKRTSATTGIKRMFQYLASPIKGIYDLKLTHKQSHHLLNCICKMVIEKGDQDIVSALFVSTVNKAVEYANYEVLKECILTYPSIMWSVSWSDFEHRHIFYEAIKQRQEQVYDLVKEMNSYKGVVLNHTDENTNENVLHIAAKLAPPHRLNIVTGAALQMQQELQWFQEIEDFVEPSLRGGENNDKKTPRMLFTDEHKELLKEGKEWMKDTASASSVVATLIVTMAFAAVFTLPGGKEDERKIAYMLFFISDATALFTSATSALLFLGILTSRYGEADFLHVLPRRLMGGLFTLFVSLAATMITFSATLALVLQDKCNWIAVPLVIITSIPVVLPDESDQSMPDEKKGQHISKIFQKHPELRTKPISWQKETPLMIAVGTNQSHRFVRNLLDSLSNDLDSINDAIEAKNEEGDTALHYATKIGNMIDAKLLLSYSTKPTEIALQENNKGVTPLFYAASYGRKKEMLEYLYSLVSAFLSPSKSRIQTQTLLAGPLLNNAIDAGFPGIALNLLDVYSKGVLVSKPYDLQKALRELASRPQLFHSERKLGFLDVLIYKLLYVDEKHSKLTTSVDEKRTRKRYAHDVEAVYAGNELSYYNYKWTSITTWIKRMFRYLASPIKKIYDLKLTHKQSQQLLDRICEMVKEKDNHDVASAFFSSTIFMAVESVNYEVLKKCIATYPSLIWSEYCSDFEHRHMFYEAIKQRQEQVYDLVYEMNSYKGVVLNQIDNKTKENVLHIAAKLAPPHRLNTITGAALQMQRELKWFEEIEAFVEPSLRDGRNKDNKTPRMLFTEEHKELLKEGKEWMKDTASASSVVATLIVTMAFAAVFTLPGGKEDERKIAYMLFFISDATALFTSATSALLFLGILTSRYGEADFLHVLPRRLMGGLFTLFVSLAATMITFSATLALLLQDKCNWIAIPLVIITSIPVGLFAIIQFPLLIELFCATYGSAFFRKRYKKVID</sequence>
<feature type="domain" description="PGG" evidence="3">
    <location>
        <begin position="1443"/>
        <end position="1554"/>
    </location>
</feature>
<feature type="transmembrane region" description="Helical" evidence="2">
    <location>
        <begin position="1562"/>
        <end position="1581"/>
    </location>
</feature>
<feature type="domain" description="PGG" evidence="3">
    <location>
        <begin position="391"/>
        <end position="502"/>
    </location>
</feature>
<dbReference type="InterPro" id="IPR002110">
    <property type="entry name" value="Ankyrin_rpt"/>
</dbReference>
<dbReference type="PROSITE" id="PS50088">
    <property type="entry name" value="ANK_REPEAT"/>
    <property type="match status" value="2"/>
</dbReference>
<dbReference type="SMART" id="SM00248">
    <property type="entry name" value="ANK"/>
    <property type="match status" value="17"/>
</dbReference>
<comment type="caution">
    <text evidence="4">The sequence shown here is derived from an EMBL/GenBank/DDBJ whole genome shotgun (WGS) entry which is preliminary data.</text>
</comment>
<feature type="repeat" description="ANK" evidence="1">
    <location>
        <begin position="670"/>
        <end position="691"/>
    </location>
</feature>
<keyword evidence="1" id="KW-0040">ANK repeat</keyword>
<feature type="transmembrane region" description="Helical" evidence="2">
    <location>
        <begin position="2253"/>
        <end position="2276"/>
    </location>
</feature>
<dbReference type="EMBL" id="LEKV01005086">
    <property type="protein sequence ID" value="KVH90974.1"/>
    <property type="molecule type" value="Genomic_DNA"/>
</dbReference>
<dbReference type="InterPro" id="IPR026961">
    <property type="entry name" value="PGG_dom"/>
</dbReference>
<evidence type="ECO:0000313" key="5">
    <source>
        <dbReference type="Proteomes" id="UP000243975"/>
    </source>
</evidence>
<reference evidence="4 5" key="1">
    <citation type="journal article" date="2016" name="Sci. Rep.">
        <title>The genome sequence of the outbreeding globe artichoke constructed de novo incorporating a phase-aware low-pass sequencing strategy of F1 progeny.</title>
        <authorList>
            <person name="Scaglione D."/>
            <person name="Reyes-Chin-Wo S."/>
            <person name="Acquadro A."/>
            <person name="Froenicke L."/>
            <person name="Portis E."/>
            <person name="Beitel C."/>
            <person name="Tirone M."/>
            <person name="Mauro R."/>
            <person name="Lo Monaco A."/>
            <person name="Mauromicale G."/>
            <person name="Faccioli P."/>
            <person name="Cattivelli L."/>
            <person name="Rieseberg L."/>
            <person name="Michelmore R."/>
            <person name="Lanteri S."/>
        </authorList>
    </citation>
    <scope>NUCLEOTIDE SEQUENCE [LARGE SCALE GENOMIC DNA]</scope>
    <source>
        <strain evidence="4">2C</strain>
    </source>
</reference>
<dbReference type="PANTHER" id="PTHR24177:SF304">
    <property type="entry name" value="ANKYRIN REPEAT-CONTAINING DOMAIN, PGG DOMAIN PROTEIN-RELATED"/>
    <property type="match status" value="1"/>
</dbReference>
<dbReference type="SUPFAM" id="SSF48403">
    <property type="entry name" value="Ankyrin repeat"/>
    <property type="match status" value="5"/>
</dbReference>
<evidence type="ECO:0000259" key="3">
    <source>
        <dbReference type="Pfam" id="PF13962"/>
    </source>
</evidence>
<feature type="domain" description="PGG" evidence="3">
    <location>
        <begin position="3416"/>
        <end position="3521"/>
    </location>
</feature>
<evidence type="ECO:0000256" key="1">
    <source>
        <dbReference type="PROSITE-ProRule" id="PRU00023"/>
    </source>
</evidence>
<evidence type="ECO:0000256" key="2">
    <source>
        <dbReference type="SAM" id="Phobius"/>
    </source>
</evidence>
<keyword evidence="2" id="KW-0812">Transmembrane</keyword>
<dbReference type="PANTHER" id="PTHR24177">
    <property type="entry name" value="CASKIN"/>
    <property type="match status" value="1"/>
</dbReference>
<feature type="transmembrane region" description="Helical" evidence="2">
    <location>
        <begin position="984"/>
        <end position="1009"/>
    </location>
</feature>
<feature type="transmembrane region" description="Helical" evidence="2">
    <location>
        <begin position="3530"/>
        <end position="3563"/>
    </location>
</feature>
<feature type="repeat" description="ANK" evidence="1">
    <location>
        <begin position="83"/>
        <end position="115"/>
    </location>
</feature>
<name>A0A103XHW0_CYNCS</name>
<keyword evidence="5" id="KW-1185">Reference proteome</keyword>
<feature type="transmembrane region" description="Helical" evidence="2">
    <location>
        <begin position="2828"/>
        <end position="2847"/>
    </location>
</feature>
<feature type="transmembrane region" description="Helical" evidence="2">
    <location>
        <begin position="436"/>
        <end position="460"/>
    </location>
</feature>
<protein>
    <submittedName>
        <fullName evidence="4">Ankyrin repeat-containing protein</fullName>
    </submittedName>
</protein>
<feature type="transmembrane region" description="Helical" evidence="2">
    <location>
        <begin position="1030"/>
        <end position="1052"/>
    </location>
</feature>
<feature type="transmembrane region" description="Helical" evidence="2">
    <location>
        <begin position="1860"/>
        <end position="1885"/>
    </location>
</feature>
<dbReference type="PROSITE" id="PS50297">
    <property type="entry name" value="ANK_REP_REGION"/>
    <property type="match status" value="2"/>
</dbReference>
<feature type="transmembrane region" description="Helical" evidence="2">
    <location>
        <begin position="480"/>
        <end position="504"/>
    </location>
</feature>
<dbReference type="Pfam" id="PF12796">
    <property type="entry name" value="Ank_2"/>
    <property type="match status" value="6"/>
</dbReference>
<keyword evidence="2" id="KW-1133">Transmembrane helix</keyword>
<dbReference type="Gene3D" id="1.25.40.20">
    <property type="entry name" value="Ankyrin repeat-containing domain"/>
    <property type="match status" value="6"/>
</dbReference>
<accession>A0A103XHW0</accession>
<feature type="transmembrane region" description="Helical" evidence="2">
    <location>
        <begin position="1747"/>
        <end position="1768"/>
    </location>
</feature>
<feature type="transmembrane region" description="Helical" evidence="2">
    <location>
        <begin position="2325"/>
        <end position="2350"/>
    </location>
</feature>
<feature type="transmembrane region" description="Helical" evidence="2">
    <location>
        <begin position="1832"/>
        <end position="1854"/>
    </location>
</feature>
<feature type="transmembrane region" description="Helical" evidence="2">
    <location>
        <begin position="3423"/>
        <end position="3442"/>
    </location>
</feature>
<feature type="transmembrane region" description="Helical" evidence="2">
    <location>
        <begin position="2297"/>
        <end position="2319"/>
    </location>
</feature>
<dbReference type="Proteomes" id="UP000243975">
    <property type="component" value="Unassembled WGS sequence"/>
</dbReference>
<feature type="transmembrane region" description="Helical" evidence="2">
    <location>
        <begin position="1534"/>
        <end position="1556"/>
    </location>
</feature>
<dbReference type="GO" id="GO:0016020">
    <property type="term" value="C:membrane"/>
    <property type="evidence" value="ECO:0007669"/>
    <property type="project" value="TreeGrafter"/>
</dbReference>
<feature type="transmembrane region" description="Helical" evidence="2">
    <location>
        <begin position="2907"/>
        <end position="2929"/>
    </location>
</feature>
<feature type="transmembrane region" description="Helical" evidence="2">
    <location>
        <begin position="2212"/>
        <end position="2233"/>
    </location>
</feature>
<feature type="domain" description="PGG" evidence="3">
    <location>
        <begin position="2821"/>
        <end position="2927"/>
    </location>
</feature>
<dbReference type="Pfam" id="PF13962">
    <property type="entry name" value="PGG"/>
    <property type="match status" value="7"/>
</dbReference>
<feature type="transmembrane region" description="Helical" evidence="2">
    <location>
        <begin position="2859"/>
        <end position="2886"/>
    </location>
</feature>
<dbReference type="InterPro" id="IPR036770">
    <property type="entry name" value="Ankyrin_rpt-contain_sf"/>
</dbReference>
<feature type="transmembrane region" description="Helical" evidence="2">
    <location>
        <begin position="1488"/>
        <end position="1513"/>
    </location>
</feature>
<dbReference type="Gramene" id="KVH90974">
    <property type="protein sequence ID" value="KVH90974"/>
    <property type="gene ID" value="Ccrd_007025"/>
</dbReference>
<dbReference type="STRING" id="59895.A0A103XHW0"/>
<feature type="transmembrane region" description="Helical" evidence="2">
    <location>
        <begin position="1788"/>
        <end position="1811"/>
    </location>
</feature>
<gene>
    <name evidence="4" type="ORF">Ccrd_007025</name>
</gene>
<evidence type="ECO:0000313" key="4">
    <source>
        <dbReference type="EMBL" id="KVH90974.1"/>
    </source>
</evidence>
<feature type="domain" description="PGG" evidence="3">
    <location>
        <begin position="1741"/>
        <end position="1852"/>
    </location>
</feature>
<feature type="transmembrane region" description="Helical" evidence="2">
    <location>
        <begin position="1448"/>
        <end position="1468"/>
    </location>
</feature>
<feature type="transmembrane region" description="Helical" evidence="2">
    <location>
        <begin position="3454"/>
        <end position="3481"/>
    </location>
</feature>
<feature type="transmembrane region" description="Helical" evidence="2">
    <location>
        <begin position="3502"/>
        <end position="3524"/>
    </location>
</feature>
<proteinExistence type="predicted"/>
<feature type="transmembrane region" description="Helical" evidence="2">
    <location>
        <begin position="396"/>
        <end position="416"/>
    </location>
</feature>